<feature type="region of interest" description="Disordered" evidence="1">
    <location>
        <begin position="109"/>
        <end position="128"/>
    </location>
</feature>
<gene>
    <name evidence="2" type="ORF">N658DRAFT_166050</name>
</gene>
<name>A0AAN6PX94_9PEZI</name>
<protein>
    <submittedName>
        <fullName evidence="2">Uncharacterized protein</fullName>
    </submittedName>
</protein>
<sequence length="128" mass="14537">MVNLYGLGNLRLVSTALIHRAGLLSSPKPTLRQRAFDHVLQSSRSSAHKSPCRKRRPSSPENLDLLMFPASGTANNHLERRGTRRKRCLRHNLAQCNLAQCNLRRHPLQRVSSPRSPWPRLSTELRCG</sequence>
<reference evidence="2" key="2">
    <citation type="submission" date="2023-05" db="EMBL/GenBank/DDBJ databases">
        <authorList>
            <consortium name="Lawrence Berkeley National Laboratory"/>
            <person name="Steindorff A."/>
            <person name="Hensen N."/>
            <person name="Bonometti L."/>
            <person name="Westerberg I."/>
            <person name="Brannstrom I.O."/>
            <person name="Guillou S."/>
            <person name="Cros-Aarteil S."/>
            <person name="Calhoun S."/>
            <person name="Haridas S."/>
            <person name="Kuo A."/>
            <person name="Mondo S."/>
            <person name="Pangilinan J."/>
            <person name="Riley R."/>
            <person name="Labutti K."/>
            <person name="Andreopoulos B."/>
            <person name="Lipzen A."/>
            <person name="Chen C."/>
            <person name="Yanf M."/>
            <person name="Daum C."/>
            <person name="Ng V."/>
            <person name="Clum A."/>
            <person name="Ohm R."/>
            <person name="Martin F."/>
            <person name="Silar P."/>
            <person name="Natvig D."/>
            <person name="Lalanne C."/>
            <person name="Gautier V."/>
            <person name="Ament-Velasquez S.L."/>
            <person name="Kruys A."/>
            <person name="Hutchinson M.I."/>
            <person name="Powell A.J."/>
            <person name="Barry K."/>
            <person name="Miller A.N."/>
            <person name="Grigoriev I.V."/>
            <person name="Debuchy R."/>
            <person name="Gladieux P."/>
            <person name="Thoren M.H."/>
            <person name="Johannesson H."/>
        </authorList>
    </citation>
    <scope>NUCLEOTIDE SEQUENCE</scope>
    <source>
        <strain evidence="2">CBS 757.83</strain>
    </source>
</reference>
<dbReference type="Proteomes" id="UP001305647">
    <property type="component" value="Unassembled WGS sequence"/>
</dbReference>
<keyword evidence="3" id="KW-1185">Reference proteome</keyword>
<dbReference type="EMBL" id="MU863649">
    <property type="protein sequence ID" value="KAK4099498.1"/>
    <property type="molecule type" value="Genomic_DNA"/>
</dbReference>
<evidence type="ECO:0000256" key="1">
    <source>
        <dbReference type="SAM" id="MobiDB-lite"/>
    </source>
</evidence>
<proteinExistence type="predicted"/>
<accession>A0AAN6PX94</accession>
<dbReference type="AlphaFoldDB" id="A0AAN6PX94"/>
<comment type="caution">
    <text evidence="2">The sequence shown here is derived from an EMBL/GenBank/DDBJ whole genome shotgun (WGS) entry which is preliminary data.</text>
</comment>
<reference evidence="2" key="1">
    <citation type="journal article" date="2023" name="Mol. Phylogenet. Evol.">
        <title>Genome-scale phylogeny and comparative genomics of the fungal order Sordariales.</title>
        <authorList>
            <person name="Hensen N."/>
            <person name="Bonometti L."/>
            <person name="Westerberg I."/>
            <person name="Brannstrom I.O."/>
            <person name="Guillou S."/>
            <person name="Cros-Aarteil S."/>
            <person name="Calhoun S."/>
            <person name="Haridas S."/>
            <person name="Kuo A."/>
            <person name="Mondo S."/>
            <person name="Pangilinan J."/>
            <person name="Riley R."/>
            <person name="LaButti K."/>
            <person name="Andreopoulos B."/>
            <person name="Lipzen A."/>
            <person name="Chen C."/>
            <person name="Yan M."/>
            <person name="Daum C."/>
            <person name="Ng V."/>
            <person name="Clum A."/>
            <person name="Steindorff A."/>
            <person name="Ohm R.A."/>
            <person name="Martin F."/>
            <person name="Silar P."/>
            <person name="Natvig D.O."/>
            <person name="Lalanne C."/>
            <person name="Gautier V."/>
            <person name="Ament-Velasquez S.L."/>
            <person name="Kruys A."/>
            <person name="Hutchinson M.I."/>
            <person name="Powell A.J."/>
            <person name="Barry K."/>
            <person name="Miller A.N."/>
            <person name="Grigoriev I.V."/>
            <person name="Debuchy R."/>
            <person name="Gladieux P."/>
            <person name="Hiltunen Thoren M."/>
            <person name="Johannesson H."/>
        </authorList>
    </citation>
    <scope>NUCLEOTIDE SEQUENCE</scope>
    <source>
        <strain evidence="2">CBS 757.83</strain>
    </source>
</reference>
<feature type="region of interest" description="Disordered" evidence="1">
    <location>
        <begin position="38"/>
        <end position="82"/>
    </location>
</feature>
<evidence type="ECO:0000313" key="3">
    <source>
        <dbReference type="Proteomes" id="UP001305647"/>
    </source>
</evidence>
<feature type="compositionally biased region" description="Basic residues" evidence="1">
    <location>
        <begin position="46"/>
        <end position="57"/>
    </location>
</feature>
<evidence type="ECO:0000313" key="2">
    <source>
        <dbReference type="EMBL" id="KAK4099498.1"/>
    </source>
</evidence>
<organism evidence="2 3">
    <name type="scientific">Parathielavia hyrcaniae</name>
    <dbReference type="NCBI Taxonomy" id="113614"/>
    <lineage>
        <taxon>Eukaryota</taxon>
        <taxon>Fungi</taxon>
        <taxon>Dikarya</taxon>
        <taxon>Ascomycota</taxon>
        <taxon>Pezizomycotina</taxon>
        <taxon>Sordariomycetes</taxon>
        <taxon>Sordariomycetidae</taxon>
        <taxon>Sordariales</taxon>
        <taxon>Chaetomiaceae</taxon>
        <taxon>Parathielavia</taxon>
    </lineage>
</organism>